<sequence>MIFIFFMLILIPIFYFGIKQSSQEMRKYILYPTMVSGYGMLLMLHLNVKNAILGVFFASLIPIGFLFFYIRLYRKGNNIVRETIRNLVVVVSVAFGIITVLAFILKFFFT</sequence>
<feature type="transmembrane region" description="Helical" evidence="1">
    <location>
        <begin position="84"/>
        <end position="109"/>
    </location>
</feature>
<evidence type="ECO:0000313" key="3">
    <source>
        <dbReference type="Proteomes" id="UP001597214"/>
    </source>
</evidence>
<accession>A0ABW4LV39</accession>
<keyword evidence="3" id="KW-1185">Reference proteome</keyword>
<dbReference type="RefSeq" id="WP_377930233.1">
    <property type="nucleotide sequence ID" value="NZ_JBHUEM010000052.1"/>
</dbReference>
<protein>
    <submittedName>
        <fullName evidence="2">Uncharacterized protein</fullName>
    </submittedName>
</protein>
<keyword evidence="1" id="KW-0472">Membrane</keyword>
<dbReference type="EMBL" id="JBHUEM010000052">
    <property type="protein sequence ID" value="MFD1739007.1"/>
    <property type="molecule type" value="Genomic_DNA"/>
</dbReference>
<organism evidence="2 3">
    <name type="scientific">Bacillus salitolerans</name>
    <dbReference type="NCBI Taxonomy" id="1437434"/>
    <lineage>
        <taxon>Bacteria</taxon>
        <taxon>Bacillati</taxon>
        <taxon>Bacillota</taxon>
        <taxon>Bacilli</taxon>
        <taxon>Bacillales</taxon>
        <taxon>Bacillaceae</taxon>
        <taxon>Bacillus</taxon>
    </lineage>
</organism>
<proteinExistence type="predicted"/>
<gene>
    <name evidence="2" type="ORF">ACFSCX_21060</name>
</gene>
<comment type="caution">
    <text evidence="2">The sequence shown here is derived from an EMBL/GenBank/DDBJ whole genome shotgun (WGS) entry which is preliminary data.</text>
</comment>
<reference evidence="3" key="1">
    <citation type="journal article" date="2019" name="Int. J. Syst. Evol. Microbiol.">
        <title>The Global Catalogue of Microorganisms (GCM) 10K type strain sequencing project: providing services to taxonomists for standard genome sequencing and annotation.</title>
        <authorList>
            <consortium name="The Broad Institute Genomics Platform"/>
            <consortium name="The Broad Institute Genome Sequencing Center for Infectious Disease"/>
            <person name="Wu L."/>
            <person name="Ma J."/>
        </authorList>
    </citation>
    <scope>NUCLEOTIDE SEQUENCE [LARGE SCALE GENOMIC DNA]</scope>
    <source>
        <strain evidence="3">CCUG 49339</strain>
    </source>
</reference>
<feature type="transmembrane region" description="Helical" evidence="1">
    <location>
        <begin position="52"/>
        <end position="72"/>
    </location>
</feature>
<evidence type="ECO:0000256" key="1">
    <source>
        <dbReference type="SAM" id="Phobius"/>
    </source>
</evidence>
<name>A0ABW4LV39_9BACI</name>
<keyword evidence="1" id="KW-0812">Transmembrane</keyword>
<evidence type="ECO:0000313" key="2">
    <source>
        <dbReference type="EMBL" id="MFD1739007.1"/>
    </source>
</evidence>
<dbReference type="Proteomes" id="UP001597214">
    <property type="component" value="Unassembled WGS sequence"/>
</dbReference>
<keyword evidence="1" id="KW-1133">Transmembrane helix</keyword>